<dbReference type="PANTHER" id="PTHR30290:SF79">
    <property type="entry name" value="DIPEPTIDE-BINDING PROTEIN DPPE"/>
    <property type="match status" value="1"/>
</dbReference>
<dbReference type="PIRSF" id="PIRSF002741">
    <property type="entry name" value="MppA"/>
    <property type="match status" value="1"/>
</dbReference>
<evidence type="ECO:0000313" key="7">
    <source>
        <dbReference type="Proteomes" id="UP000579281"/>
    </source>
</evidence>
<dbReference type="GO" id="GO:1904680">
    <property type="term" value="F:peptide transmembrane transporter activity"/>
    <property type="evidence" value="ECO:0007669"/>
    <property type="project" value="TreeGrafter"/>
</dbReference>
<dbReference type="Gene3D" id="3.90.76.10">
    <property type="entry name" value="Dipeptide-binding Protein, Domain 1"/>
    <property type="match status" value="1"/>
</dbReference>
<dbReference type="GO" id="GO:0030288">
    <property type="term" value="C:outer membrane-bounded periplasmic space"/>
    <property type="evidence" value="ECO:0007669"/>
    <property type="project" value="UniProtKB-ARBA"/>
</dbReference>
<dbReference type="InterPro" id="IPR000914">
    <property type="entry name" value="SBP_5_dom"/>
</dbReference>
<keyword evidence="7" id="KW-1185">Reference proteome</keyword>
<gene>
    <name evidence="6" type="ORF">HNQ80_003636</name>
</gene>
<dbReference type="FunFam" id="3.10.105.10:FF:000001">
    <property type="entry name" value="Oligopeptide ABC transporter, oligopeptide-binding protein"/>
    <property type="match status" value="1"/>
</dbReference>
<dbReference type="InterPro" id="IPR030678">
    <property type="entry name" value="Peptide/Ni-bd"/>
</dbReference>
<dbReference type="InterPro" id="IPR039424">
    <property type="entry name" value="SBP_5"/>
</dbReference>
<accession>A0A841L5C4</accession>
<organism evidence="6 7">
    <name type="scientific">Anaerosolibacter carboniphilus</name>
    <dbReference type="NCBI Taxonomy" id="1417629"/>
    <lineage>
        <taxon>Bacteria</taxon>
        <taxon>Bacillati</taxon>
        <taxon>Bacillota</taxon>
        <taxon>Clostridia</taxon>
        <taxon>Peptostreptococcales</taxon>
        <taxon>Thermotaleaceae</taxon>
        <taxon>Anaerosolibacter</taxon>
    </lineage>
</organism>
<evidence type="ECO:0000313" key="6">
    <source>
        <dbReference type="EMBL" id="MBB6217515.1"/>
    </source>
</evidence>
<dbReference type="FunFam" id="3.90.76.10:FF:000001">
    <property type="entry name" value="Oligopeptide ABC transporter substrate-binding protein"/>
    <property type="match status" value="1"/>
</dbReference>
<comment type="similarity">
    <text evidence="2">Belongs to the bacterial solute-binding protein 5 family.</text>
</comment>
<name>A0A841L5C4_9FIRM</name>
<comment type="caution">
    <text evidence="6">The sequence shown here is derived from an EMBL/GenBank/DDBJ whole genome shotgun (WGS) entry which is preliminary data.</text>
</comment>
<dbReference type="GO" id="GO:0015833">
    <property type="term" value="P:peptide transport"/>
    <property type="evidence" value="ECO:0007669"/>
    <property type="project" value="TreeGrafter"/>
</dbReference>
<keyword evidence="3" id="KW-0813">Transport</keyword>
<keyword evidence="4" id="KW-0732">Signal</keyword>
<comment type="subcellular location">
    <subcellularLocation>
        <location evidence="1">Cell envelope</location>
    </subcellularLocation>
</comment>
<dbReference type="GO" id="GO:0043190">
    <property type="term" value="C:ATP-binding cassette (ABC) transporter complex"/>
    <property type="evidence" value="ECO:0007669"/>
    <property type="project" value="InterPro"/>
</dbReference>
<dbReference type="SUPFAM" id="SSF53850">
    <property type="entry name" value="Periplasmic binding protein-like II"/>
    <property type="match status" value="1"/>
</dbReference>
<dbReference type="AlphaFoldDB" id="A0A841L5C4"/>
<evidence type="ECO:0000256" key="1">
    <source>
        <dbReference type="ARBA" id="ARBA00004196"/>
    </source>
</evidence>
<proteinExistence type="inferred from homology"/>
<evidence type="ECO:0000256" key="2">
    <source>
        <dbReference type="ARBA" id="ARBA00005695"/>
    </source>
</evidence>
<dbReference type="Gene3D" id="3.40.190.10">
    <property type="entry name" value="Periplasmic binding protein-like II"/>
    <property type="match status" value="1"/>
</dbReference>
<dbReference type="Proteomes" id="UP000579281">
    <property type="component" value="Unassembled WGS sequence"/>
</dbReference>
<dbReference type="PANTHER" id="PTHR30290">
    <property type="entry name" value="PERIPLASMIC BINDING COMPONENT OF ABC TRANSPORTER"/>
    <property type="match status" value="1"/>
</dbReference>
<protein>
    <submittedName>
        <fullName evidence="6">Oligopeptide transport system substrate-binding protein</fullName>
    </submittedName>
</protein>
<reference evidence="6 7" key="1">
    <citation type="submission" date="2020-08" db="EMBL/GenBank/DDBJ databases">
        <title>Genomic Encyclopedia of Type Strains, Phase IV (KMG-IV): sequencing the most valuable type-strain genomes for metagenomic binning, comparative biology and taxonomic classification.</title>
        <authorList>
            <person name="Goeker M."/>
        </authorList>
    </citation>
    <scope>NUCLEOTIDE SEQUENCE [LARGE SCALE GENOMIC DNA]</scope>
    <source>
        <strain evidence="6 7">DSM 103526</strain>
    </source>
</reference>
<dbReference type="CDD" id="cd08504">
    <property type="entry name" value="PBP2_OppA"/>
    <property type="match status" value="1"/>
</dbReference>
<feature type="domain" description="Solute-binding protein family 5" evidence="5">
    <location>
        <begin position="79"/>
        <end position="459"/>
    </location>
</feature>
<dbReference type="Gene3D" id="3.10.105.10">
    <property type="entry name" value="Dipeptide-binding Protein, Domain 3"/>
    <property type="match status" value="1"/>
</dbReference>
<evidence type="ECO:0000256" key="4">
    <source>
        <dbReference type="ARBA" id="ARBA00022729"/>
    </source>
</evidence>
<dbReference type="Pfam" id="PF00496">
    <property type="entry name" value="SBP_bac_5"/>
    <property type="match status" value="1"/>
</dbReference>
<evidence type="ECO:0000259" key="5">
    <source>
        <dbReference type="Pfam" id="PF00496"/>
    </source>
</evidence>
<dbReference type="RefSeq" id="WP_184312009.1">
    <property type="nucleotide sequence ID" value="NZ_JACHEN010000024.1"/>
</dbReference>
<dbReference type="EMBL" id="JACHEN010000024">
    <property type="protein sequence ID" value="MBB6217515.1"/>
    <property type="molecule type" value="Genomic_DNA"/>
</dbReference>
<sequence>MRRVTRIIICFLVLALFQTSIGIGADGALQNIGNSTGKTINVRLDSVPSMLDPQLAVAEAEQHVINNIFEGLMREVNGKIENGVASSYSISQDGTVYTFKIRDAKWSDGKAVTAQDFEYAWKRGLDPNTGAEYAFLLYHIEGAEEYNQGEGSAKNVAVKAIDAKTLQVTLTQPTPYFLKLTTSPIYMPMRADIVTKNQEGWGTQPNAFVSNGPFQISKTSMETIALTKNSNYYKSDSVKLDGINFMVINDDMEALNAYREGKVDILNILPVDETWELKTGDKSFKYLTSTGTYYYMINAKKAPFNDLNVRKALSLAIDRKYMLQNHVPGYKAATGLVPPGLNLEGGQEFRTAAGNYGIDPNGANIEEAKQLLAKAGYPNGKVFPEIELLYNTNDGNKIMAEAVQQMWQNNLGIKVKLKDLEWPTYVETRHEKKFDIARGGWLGDIADPIAYLEGWTSYGVQNETNWENDQFDQLASDSYYTTGKERDDILLELEKMIMNEMVVIPLYYYTDSALVRENVQNWYVTNLGYWYFGNTNIQ</sequence>
<evidence type="ECO:0000256" key="3">
    <source>
        <dbReference type="ARBA" id="ARBA00022448"/>
    </source>
</evidence>